<dbReference type="GO" id="GO:0160148">
    <property type="term" value="F:tRNA pseudouridine(55) synthase activity"/>
    <property type="evidence" value="ECO:0007669"/>
    <property type="project" value="UniProtKB-EC"/>
</dbReference>
<dbReference type="Proteomes" id="UP000661691">
    <property type="component" value="Unassembled WGS sequence"/>
</dbReference>
<dbReference type="FunFam" id="3.30.2350.10:FF:000011">
    <property type="entry name" value="tRNA pseudouridine synthase B"/>
    <property type="match status" value="1"/>
</dbReference>
<evidence type="ECO:0000256" key="1">
    <source>
        <dbReference type="ARBA" id="ARBA00000385"/>
    </source>
</evidence>
<evidence type="ECO:0000259" key="6">
    <source>
        <dbReference type="Pfam" id="PF01509"/>
    </source>
</evidence>
<dbReference type="EMBL" id="JACXAH010000026">
    <property type="protein sequence ID" value="MBD1373476.1"/>
    <property type="molecule type" value="Genomic_DNA"/>
</dbReference>
<organism evidence="8 9">
    <name type="scientific">Polycladospora coralii</name>
    <dbReference type="NCBI Taxonomy" id="2771432"/>
    <lineage>
        <taxon>Bacteria</taxon>
        <taxon>Bacillati</taxon>
        <taxon>Bacillota</taxon>
        <taxon>Bacilli</taxon>
        <taxon>Bacillales</taxon>
        <taxon>Thermoactinomycetaceae</taxon>
        <taxon>Polycladospora</taxon>
    </lineage>
</organism>
<comment type="function">
    <text evidence="5">Responsible for synthesis of pseudouridine from uracil-55 in the psi GC loop of transfer RNAs.</text>
</comment>
<dbReference type="GO" id="GO:0003723">
    <property type="term" value="F:RNA binding"/>
    <property type="evidence" value="ECO:0007669"/>
    <property type="project" value="InterPro"/>
</dbReference>
<dbReference type="InterPro" id="IPR020103">
    <property type="entry name" value="PsdUridine_synth_cat_dom_sf"/>
</dbReference>
<dbReference type="InterPro" id="IPR002501">
    <property type="entry name" value="PsdUridine_synth_N"/>
</dbReference>
<accession>A0A926NAU6</accession>
<proteinExistence type="inferred from homology"/>
<comment type="similarity">
    <text evidence="2 5">Belongs to the pseudouridine synthase TruB family. Type 1 subfamily.</text>
</comment>
<evidence type="ECO:0000256" key="2">
    <source>
        <dbReference type="ARBA" id="ARBA00005642"/>
    </source>
</evidence>
<dbReference type="NCBIfam" id="TIGR00431">
    <property type="entry name" value="TruB"/>
    <property type="match status" value="1"/>
</dbReference>
<dbReference type="EC" id="5.4.99.25" evidence="5"/>
<dbReference type="PANTHER" id="PTHR13767:SF2">
    <property type="entry name" value="PSEUDOURIDYLATE SYNTHASE TRUB1"/>
    <property type="match status" value="1"/>
</dbReference>
<dbReference type="Gene3D" id="3.30.2350.10">
    <property type="entry name" value="Pseudouridine synthase"/>
    <property type="match status" value="1"/>
</dbReference>
<sequence length="306" mass="34457">MTIHGIIPVMKEKGYTSHDVVAKLRRIMKQKKIGHTGTLDPSVEGVLPICMGQATRVAEYVLELPKRYRGSMVIGVSTDTQDQSGVITETKAVTHLSQAQVDEVFTQFHDQIDQLPPMFSAVKVNGKRLYEMARQGKEVERKSRIVQIYELTCLKFEHKGATAEIHFDVQCSKGTYIRTLCVDIGKALGYPAHMNHLVRTESGPFRIDDCYTLAEIEAWIEKEASPNKMIHGLDTVLGHLPALILPDTEVVRVFDGCSIELTPDQPPFIENQLLRVYSEAGRFCALYRVQNPNMAKPEKVFRDVES</sequence>
<evidence type="ECO:0000259" key="7">
    <source>
        <dbReference type="Pfam" id="PF16198"/>
    </source>
</evidence>
<evidence type="ECO:0000313" key="8">
    <source>
        <dbReference type="EMBL" id="MBD1373476.1"/>
    </source>
</evidence>
<evidence type="ECO:0000256" key="5">
    <source>
        <dbReference type="HAMAP-Rule" id="MF_01080"/>
    </source>
</evidence>
<evidence type="ECO:0000313" key="9">
    <source>
        <dbReference type="Proteomes" id="UP000661691"/>
    </source>
</evidence>
<dbReference type="Pfam" id="PF16198">
    <property type="entry name" value="TruB_C_2"/>
    <property type="match status" value="1"/>
</dbReference>
<comment type="caution">
    <text evidence="8">The sequence shown here is derived from an EMBL/GenBank/DDBJ whole genome shotgun (WGS) entry which is preliminary data.</text>
</comment>
<evidence type="ECO:0000256" key="3">
    <source>
        <dbReference type="ARBA" id="ARBA00022694"/>
    </source>
</evidence>
<feature type="domain" description="tRNA pseudouridylate synthase B C-terminal" evidence="7">
    <location>
        <begin position="178"/>
        <end position="237"/>
    </location>
</feature>
<dbReference type="CDD" id="cd02573">
    <property type="entry name" value="PseudoU_synth_EcTruB"/>
    <property type="match status" value="1"/>
</dbReference>
<dbReference type="InterPro" id="IPR032819">
    <property type="entry name" value="TruB_C"/>
</dbReference>
<dbReference type="GO" id="GO:1990481">
    <property type="term" value="P:mRNA pseudouridine synthesis"/>
    <property type="evidence" value="ECO:0007669"/>
    <property type="project" value="TreeGrafter"/>
</dbReference>
<keyword evidence="9" id="KW-1185">Reference proteome</keyword>
<keyword evidence="3 5" id="KW-0819">tRNA processing</keyword>
<dbReference type="GO" id="GO:0031119">
    <property type="term" value="P:tRNA pseudouridine synthesis"/>
    <property type="evidence" value="ECO:0007669"/>
    <property type="project" value="UniProtKB-UniRule"/>
</dbReference>
<dbReference type="SUPFAM" id="SSF55120">
    <property type="entry name" value="Pseudouridine synthase"/>
    <property type="match status" value="1"/>
</dbReference>
<comment type="catalytic activity">
    <reaction evidence="1 5">
        <text>uridine(55) in tRNA = pseudouridine(55) in tRNA</text>
        <dbReference type="Rhea" id="RHEA:42532"/>
        <dbReference type="Rhea" id="RHEA-COMP:10101"/>
        <dbReference type="Rhea" id="RHEA-COMP:10102"/>
        <dbReference type="ChEBI" id="CHEBI:65314"/>
        <dbReference type="ChEBI" id="CHEBI:65315"/>
        <dbReference type="EC" id="5.4.99.25"/>
    </reaction>
</comment>
<reference evidence="8" key="1">
    <citation type="submission" date="2020-09" db="EMBL/GenBank/DDBJ databases">
        <title>A novel bacterium of genus Hazenella, isolated from South China Sea.</title>
        <authorList>
            <person name="Huang H."/>
            <person name="Mo K."/>
            <person name="Hu Y."/>
        </authorList>
    </citation>
    <scope>NUCLEOTIDE SEQUENCE</scope>
    <source>
        <strain evidence="8">IB182357</strain>
    </source>
</reference>
<dbReference type="Pfam" id="PF01509">
    <property type="entry name" value="TruB_N"/>
    <property type="match status" value="1"/>
</dbReference>
<dbReference type="AlphaFoldDB" id="A0A926NAU6"/>
<evidence type="ECO:0000256" key="4">
    <source>
        <dbReference type="ARBA" id="ARBA00023235"/>
    </source>
</evidence>
<name>A0A926NAU6_9BACL</name>
<dbReference type="HAMAP" id="MF_01080">
    <property type="entry name" value="TruB_bact"/>
    <property type="match status" value="1"/>
</dbReference>
<keyword evidence="4 5" id="KW-0413">Isomerase</keyword>
<feature type="active site" description="Nucleophile" evidence="5">
    <location>
        <position position="40"/>
    </location>
</feature>
<dbReference type="PANTHER" id="PTHR13767">
    <property type="entry name" value="TRNA-PSEUDOURIDINE SYNTHASE"/>
    <property type="match status" value="1"/>
</dbReference>
<dbReference type="InterPro" id="IPR014780">
    <property type="entry name" value="tRNA_psdUridine_synth_TruB"/>
</dbReference>
<gene>
    <name evidence="5 8" type="primary">truB</name>
    <name evidence="8" type="ORF">IC620_14070</name>
</gene>
<dbReference type="RefSeq" id="WP_191142550.1">
    <property type="nucleotide sequence ID" value="NZ_JACXAH010000026.1"/>
</dbReference>
<feature type="domain" description="Pseudouridine synthase II N-terminal" evidence="6">
    <location>
        <begin position="25"/>
        <end position="177"/>
    </location>
</feature>
<protein>
    <recommendedName>
        <fullName evidence="5">tRNA pseudouridine synthase B</fullName>
        <ecNumber evidence="5">5.4.99.25</ecNumber>
    </recommendedName>
    <alternativeName>
        <fullName evidence="5">tRNA pseudouridine(55) synthase</fullName>
        <shortName evidence="5">Psi55 synthase</shortName>
    </alternativeName>
    <alternativeName>
        <fullName evidence="5">tRNA pseudouridylate synthase</fullName>
    </alternativeName>
    <alternativeName>
        <fullName evidence="5">tRNA-uridine isomerase</fullName>
    </alternativeName>
</protein>